<dbReference type="GO" id="GO:0004816">
    <property type="term" value="F:asparagine-tRNA ligase activity"/>
    <property type="evidence" value="ECO:0007669"/>
    <property type="project" value="UniProtKB-UniRule"/>
</dbReference>
<dbReference type="PANTHER" id="PTHR22594:SF34">
    <property type="entry name" value="ASPARAGINE--TRNA LIGASE, MITOCHONDRIAL-RELATED"/>
    <property type="match status" value="1"/>
</dbReference>
<keyword evidence="2 7" id="KW-0436">Ligase</keyword>
<keyword evidence="4 7" id="KW-0067">ATP-binding</keyword>
<evidence type="ECO:0000256" key="5">
    <source>
        <dbReference type="ARBA" id="ARBA00022917"/>
    </source>
</evidence>
<dbReference type="Pfam" id="PF00152">
    <property type="entry name" value="tRNA-synt_2"/>
    <property type="match status" value="1"/>
</dbReference>
<evidence type="ECO:0000256" key="1">
    <source>
        <dbReference type="ARBA" id="ARBA00008226"/>
    </source>
</evidence>
<keyword evidence="3 7" id="KW-0547">Nucleotide-binding</keyword>
<reference evidence="9" key="1">
    <citation type="journal article" date="2021" name="PeerJ">
        <title>Extensive microbial diversity within the chicken gut microbiome revealed by metagenomics and culture.</title>
        <authorList>
            <person name="Gilroy R."/>
            <person name="Ravi A."/>
            <person name="Getino M."/>
            <person name="Pursley I."/>
            <person name="Horton D.L."/>
            <person name="Alikhan N.F."/>
            <person name="Baker D."/>
            <person name="Gharbi K."/>
            <person name="Hall N."/>
            <person name="Watson M."/>
            <person name="Adriaenssens E.M."/>
            <person name="Foster-Nyarko E."/>
            <person name="Jarju S."/>
            <person name="Secka A."/>
            <person name="Antonio M."/>
            <person name="Oren A."/>
            <person name="Chaudhuri R.R."/>
            <person name="La Ragione R."/>
            <person name="Hildebrand F."/>
            <person name="Pallen M.J."/>
        </authorList>
    </citation>
    <scope>NUCLEOTIDE SEQUENCE</scope>
    <source>
        <strain evidence="9">CHK198-12963</strain>
    </source>
</reference>
<dbReference type="PANTHER" id="PTHR22594">
    <property type="entry name" value="ASPARTYL/LYSYL-TRNA SYNTHETASE"/>
    <property type="match status" value="1"/>
</dbReference>
<dbReference type="FunFam" id="3.30.930.10:FF:000016">
    <property type="entry name" value="Asparagine--tRNA ligase"/>
    <property type="match status" value="1"/>
</dbReference>
<dbReference type="InterPro" id="IPR006195">
    <property type="entry name" value="aa-tRNA-synth_II"/>
</dbReference>
<gene>
    <name evidence="7 9" type="primary">asnS</name>
    <name evidence="9" type="ORF">H9931_00270</name>
</gene>
<comment type="subcellular location">
    <subcellularLocation>
        <location evidence="7">Cytoplasm</location>
    </subcellularLocation>
</comment>
<evidence type="ECO:0000256" key="4">
    <source>
        <dbReference type="ARBA" id="ARBA00022840"/>
    </source>
</evidence>
<evidence type="ECO:0000256" key="6">
    <source>
        <dbReference type="ARBA" id="ARBA00023146"/>
    </source>
</evidence>
<keyword evidence="6 7" id="KW-0030">Aminoacyl-tRNA synthetase</keyword>
<dbReference type="GO" id="GO:0003676">
    <property type="term" value="F:nucleic acid binding"/>
    <property type="evidence" value="ECO:0007669"/>
    <property type="project" value="InterPro"/>
</dbReference>
<evidence type="ECO:0000313" key="9">
    <source>
        <dbReference type="EMBL" id="HJC65144.1"/>
    </source>
</evidence>
<dbReference type="HAMAP" id="MF_00534">
    <property type="entry name" value="Asn_tRNA_synth"/>
    <property type="match status" value="1"/>
</dbReference>
<evidence type="ECO:0000313" key="10">
    <source>
        <dbReference type="Proteomes" id="UP000823863"/>
    </source>
</evidence>
<dbReference type="SUPFAM" id="SSF55681">
    <property type="entry name" value="Class II aaRS and biotin synthetases"/>
    <property type="match status" value="1"/>
</dbReference>
<keyword evidence="7" id="KW-0963">Cytoplasm</keyword>
<dbReference type="CDD" id="cd04318">
    <property type="entry name" value="EcAsnRS_like_N"/>
    <property type="match status" value="1"/>
</dbReference>
<dbReference type="GO" id="GO:0140096">
    <property type="term" value="F:catalytic activity, acting on a protein"/>
    <property type="evidence" value="ECO:0007669"/>
    <property type="project" value="UniProtKB-ARBA"/>
</dbReference>
<dbReference type="Gene3D" id="3.30.930.10">
    <property type="entry name" value="Bira Bifunctional Protein, Domain 2"/>
    <property type="match status" value="1"/>
</dbReference>
<keyword evidence="5 7" id="KW-0648">Protein biosynthesis</keyword>
<dbReference type="InterPro" id="IPR002312">
    <property type="entry name" value="Asp/Asn-tRNA-synth_IIb"/>
</dbReference>
<sequence length="463" mass="52734">MNLTTVKELFKNPDQYLDQEITVGGWVRSLRDSKAFGFIVVSDGSCFQTLQVVFHDTMENFSEIARLNVGTAIIVTGTLVATPQAKQPFEIQATSVTVEGASAPDYPLQKKRHSFEYLRTISHLRPRTNTFQAVFRVRSLIAYAIHQYFQDQGFVYVHTPLITGSDCEGAGEMFQVTTLDLENVPKNEDGTVDFSKDFFGKPTNLTVSGQLNVETYAMAFRNVYTFGPTFRAENSNTPRHAAEFWMIEPEMAFADLDDNMAVAEGLLKYVIEYVLENAPEEMAFFNQFVDKGLLDRLNNVLHSQFGHITYTEAVKILEEHNDQFDYKVSWGCDLQTEHERYLTEQVFKRPVFVTDYPKEIKAFYMKMNPDGKTVAAVDCLVPGIGEIIGGSQREDDYDTLVARMDELGLKKEDYQFYLDLRKYGSCRHSGFGLGFERCVMYLTGMSNIRDVIPFPRTVNNCEL</sequence>
<dbReference type="InterPro" id="IPR004522">
    <property type="entry name" value="Asn-tRNA-ligase"/>
</dbReference>
<dbReference type="PROSITE" id="PS50862">
    <property type="entry name" value="AA_TRNA_LIGASE_II"/>
    <property type="match status" value="1"/>
</dbReference>
<evidence type="ECO:0000256" key="7">
    <source>
        <dbReference type="HAMAP-Rule" id="MF_00534"/>
    </source>
</evidence>
<dbReference type="GO" id="GO:0016740">
    <property type="term" value="F:transferase activity"/>
    <property type="evidence" value="ECO:0007669"/>
    <property type="project" value="UniProtKB-ARBA"/>
</dbReference>
<name>A0A9D2PQB0_9FIRM</name>
<evidence type="ECO:0000256" key="2">
    <source>
        <dbReference type="ARBA" id="ARBA00022598"/>
    </source>
</evidence>
<evidence type="ECO:0000256" key="3">
    <source>
        <dbReference type="ARBA" id="ARBA00022741"/>
    </source>
</evidence>
<feature type="domain" description="Aminoacyl-transfer RNA synthetases class-II family profile" evidence="8">
    <location>
        <begin position="135"/>
        <end position="453"/>
    </location>
</feature>
<dbReference type="SUPFAM" id="SSF50249">
    <property type="entry name" value="Nucleic acid-binding proteins"/>
    <property type="match status" value="1"/>
</dbReference>
<dbReference type="PRINTS" id="PR01042">
    <property type="entry name" value="TRNASYNTHASP"/>
</dbReference>
<dbReference type="InterPro" id="IPR004365">
    <property type="entry name" value="NA-bd_OB_tRNA"/>
</dbReference>
<comment type="caution">
    <text evidence="9">The sequence shown here is derived from an EMBL/GenBank/DDBJ whole genome shotgun (WGS) entry which is preliminary data.</text>
</comment>
<comment type="catalytic activity">
    <reaction evidence="7">
        <text>tRNA(Asn) + L-asparagine + ATP = L-asparaginyl-tRNA(Asn) + AMP + diphosphate + H(+)</text>
        <dbReference type="Rhea" id="RHEA:11180"/>
        <dbReference type="Rhea" id="RHEA-COMP:9659"/>
        <dbReference type="Rhea" id="RHEA-COMP:9674"/>
        <dbReference type="ChEBI" id="CHEBI:15378"/>
        <dbReference type="ChEBI" id="CHEBI:30616"/>
        <dbReference type="ChEBI" id="CHEBI:33019"/>
        <dbReference type="ChEBI" id="CHEBI:58048"/>
        <dbReference type="ChEBI" id="CHEBI:78442"/>
        <dbReference type="ChEBI" id="CHEBI:78515"/>
        <dbReference type="ChEBI" id="CHEBI:456215"/>
        <dbReference type="EC" id="6.1.1.22"/>
    </reaction>
</comment>
<proteinExistence type="inferred from homology"/>
<dbReference type="NCBIfam" id="TIGR00457">
    <property type="entry name" value="asnS"/>
    <property type="match status" value="1"/>
</dbReference>
<dbReference type="InterPro" id="IPR045864">
    <property type="entry name" value="aa-tRNA-synth_II/BPL/LPL"/>
</dbReference>
<dbReference type="AlphaFoldDB" id="A0A9D2PQB0"/>
<reference evidence="9" key="2">
    <citation type="submission" date="2021-04" db="EMBL/GenBank/DDBJ databases">
        <authorList>
            <person name="Gilroy R."/>
        </authorList>
    </citation>
    <scope>NUCLEOTIDE SEQUENCE</scope>
    <source>
        <strain evidence="9">CHK198-12963</strain>
    </source>
</reference>
<dbReference type="GO" id="GO:0005524">
    <property type="term" value="F:ATP binding"/>
    <property type="evidence" value="ECO:0007669"/>
    <property type="project" value="UniProtKB-UniRule"/>
</dbReference>
<dbReference type="GO" id="GO:0006421">
    <property type="term" value="P:asparaginyl-tRNA aminoacylation"/>
    <property type="evidence" value="ECO:0007669"/>
    <property type="project" value="UniProtKB-UniRule"/>
</dbReference>
<dbReference type="EC" id="6.1.1.22" evidence="7"/>
<dbReference type="InterPro" id="IPR004364">
    <property type="entry name" value="Aa-tRNA-synt_II"/>
</dbReference>
<comment type="similarity">
    <text evidence="1 7">Belongs to the class-II aminoacyl-tRNA synthetase family.</text>
</comment>
<dbReference type="CDD" id="cd00776">
    <property type="entry name" value="AsxRS_core"/>
    <property type="match status" value="1"/>
</dbReference>
<dbReference type="NCBIfam" id="NF003037">
    <property type="entry name" value="PRK03932.1"/>
    <property type="match status" value="1"/>
</dbReference>
<dbReference type="Pfam" id="PF01336">
    <property type="entry name" value="tRNA_anti-codon"/>
    <property type="match status" value="1"/>
</dbReference>
<dbReference type="Gene3D" id="2.40.50.140">
    <property type="entry name" value="Nucleic acid-binding proteins"/>
    <property type="match status" value="1"/>
</dbReference>
<dbReference type="InterPro" id="IPR012340">
    <property type="entry name" value="NA-bd_OB-fold"/>
</dbReference>
<accession>A0A9D2PQB0</accession>
<organism evidence="9 10">
    <name type="scientific">Candidatus Enterocloster excrementigallinarum</name>
    <dbReference type="NCBI Taxonomy" id="2838558"/>
    <lineage>
        <taxon>Bacteria</taxon>
        <taxon>Bacillati</taxon>
        <taxon>Bacillota</taxon>
        <taxon>Clostridia</taxon>
        <taxon>Lachnospirales</taxon>
        <taxon>Lachnospiraceae</taxon>
        <taxon>Enterocloster</taxon>
    </lineage>
</organism>
<dbReference type="GO" id="GO:0005737">
    <property type="term" value="C:cytoplasm"/>
    <property type="evidence" value="ECO:0007669"/>
    <property type="project" value="UniProtKB-SubCell"/>
</dbReference>
<protein>
    <recommendedName>
        <fullName evidence="7">Asparagine--tRNA ligase</fullName>
        <ecNumber evidence="7">6.1.1.22</ecNumber>
    </recommendedName>
    <alternativeName>
        <fullName evidence="7">Asparaginyl-tRNA synthetase</fullName>
        <shortName evidence="7">AsnRS</shortName>
    </alternativeName>
</protein>
<dbReference type="EMBL" id="DWWB01000002">
    <property type="protein sequence ID" value="HJC65144.1"/>
    <property type="molecule type" value="Genomic_DNA"/>
</dbReference>
<evidence type="ECO:0000259" key="8">
    <source>
        <dbReference type="PROSITE" id="PS50862"/>
    </source>
</evidence>
<comment type="subunit">
    <text evidence="7">Homodimer.</text>
</comment>
<dbReference type="Proteomes" id="UP000823863">
    <property type="component" value="Unassembled WGS sequence"/>
</dbReference>